<dbReference type="Proteomes" id="UP000199400">
    <property type="component" value="Unassembled WGS sequence"/>
</dbReference>
<dbReference type="AlphaFoldDB" id="A0A1I2FEJ5"/>
<name>A0A1I2FEJ5_9BACT</name>
<keyword evidence="2" id="KW-1185">Reference proteome</keyword>
<dbReference type="PROSITE" id="PS51318">
    <property type="entry name" value="TAT"/>
    <property type="match status" value="1"/>
</dbReference>
<evidence type="ECO:0000313" key="1">
    <source>
        <dbReference type="EMBL" id="SFF03167.1"/>
    </source>
</evidence>
<dbReference type="EMBL" id="FOMX01000026">
    <property type="protein sequence ID" value="SFF03167.1"/>
    <property type="molecule type" value="Genomic_DNA"/>
</dbReference>
<dbReference type="Pfam" id="PF07586">
    <property type="entry name" value="HXXSHH"/>
    <property type="match status" value="1"/>
</dbReference>
<organism evidence="1 2">
    <name type="scientific">Nannocystis exedens</name>
    <dbReference type="NCBI Taxonomy" id="54"/>
    <lineage>
        <taxon>Bacteria</taxon>
        <taxon>Pseudomonadati</taxon>
        <taxon>Myxococcota</taxon>
        <taxon>Polyangia</taxon>
        <taxon>Nannocystales</taxon>
        <taxon>Nannocystaceae</taxon>
        <taxon>Nannocystis</taxon>
    </lineage>
</organism>
<sequence length="467" mass="50517">MTSTSRRTWLRGGLGLGLGALCLPSLLPRGARAQAEAPVRRLLIVMTEHGAVYPRWRMRPGELPEDADWEVPLSPLGEAEFSEVLQPLHRHRARLSILDGLGNAVGLTTALNEHKEGHATALTGTQAVELEDGPAHAQGPSIDQIVASAIAEPGQIASLQVSHGSWPYSYDASGKTLPYIYEPAELYTRLFPDGPGGAPPSTDMAAIRARQRQVVELARAQFSAVAPRLGAADRLKVEQHRDLLRALELQLEALSQKTCDVPAPPGEVAPWEEPEWYDQRTELFTTLTALALSCDLTRVGLLALWGLRNEQVGAPPGDIHNDFAHAVSSDPVAAQVMTNFGRYHAEDVARLLDVLEDIPSAGGTLLDDTLVVWASELGTPEHQLHHLPVVLAGGTGYFDKAGRYIYWRQTHAVPGLLGDELQGPPHNRLLVSIARAMGVDRDAVGVTSVPLKNGVTLDCTGELDRLR</sequence>
<proteinExistence type="predicted"/>
<dbReference type="InterPro" id="IPR006311">
    <property type="entry name" value="TAT_signal"/>
</dbReference>
<dbReference type="RefSeq" id="WP_096328629.1">
    <property type="nucleotide sequence ID" value="NZ_FOMX01000026.1"/>
</dbReference>
<accession>A0A1I2FEJ5</accession>
<dbReference type="InterPro" id="IPR011447">
    <property type="entry name" value="DUF1552"/>
</dbReference>
<dbReference type="STRING" id="54.SAMN02745121_06576"/>
<gene>
    <name evidence="1" type="ORF">SAMN02745121_06576</name>
</gene>
<protein>
    <recommendedName>
        <fullName evidence="3">Tat (Twin-arginine translocation) pathway signal sequence</fullName>
    </recommendedName>
</protein>
<evidence type="ECO:0000313" key="2">
    <source>
        <dbReference type="Proteomes" id="UP000199400"/>
    </source>
</evidence>
<reference evidence="2" key="1">
    <citation type="submission" date="2016-10" db="EMBL/GenBank/DDBJ databases">
        <authorList>
            <person name="Varghese N."/>
            <person name="Submissions S."/>
        </authorList>
    </citation>
    <scope>NUCLEOTIDE SEQUENCE [LARGE SCALE GENOMIC DNA]</scope>
    <source>
        <strain evidence="2">ATCC 25963</strain>
    </source>
</reference>
<dbReference type="OrthoDB" id="5512374at2"/>
<evidence type="ECO:0008006" key="3">
    <source>
        <dbReference type="Google" id="ProtNLM"/>
    </source>
</evidence>